<dbReference type="EMBL" id="UINC01161691">
    <property type="protein sequence ID" value="SVD61031.1"/>
    <property type="molecule type" value="Genomic_DNA"/>
</dbReference>
<dbReference type="AlphaFoldDB" id="A0A382WSJ0"/>
<organism evidence="1">
    <name type="scientific">marine metagenome</name>
    <dbReference type="NCBI Taxonomy" id="408172"/>
    <lineage>
        <taxon>unclassified sequences</taxon>
        <taxon>metagenomes</taxon>
        <taxon>ecological metagenomes</taxon>
    </lineage>
</organism>
<accession>A0A382WSJ0</accession>
<sequence>MKYLSSLILSLALLMLWSCSDMGDPLSCSSGYDCTGKCGGDATLDCAGICDGDAISNGTNCTNISYAATIQPLFITDALCTSCHMHDVSFFDHANILSKVIAGDSTNSTLIKRLKGQGLTQMPMGKDPVGSPIITLIATWIQEGAKAN</sequence>
<proteinExistence type="predicted"/>
<protein>
    <recommendedName>
        <fullName evidence="2">Cytochrome c domain-containing protein</fullName>
    </recommendedName>
</protein>
<gene>
    <name evidence="1" type="ORF">METZ01_LOCUS413885</name>
</gene>
<reference evidence="1" key="1">
    <citation type="submission" date="2018-05" db="EMBL/GenBank/DDBJ databases">
        <authorList>
            <person name="Lanie J.A."/>
            <person name="Ng W.-L."/>
            <person name="Kazmierczak K.M."/>
            <person name="Andrzejewski T.M."/>
            <person name="Davidsen T.M."/>
            <person name="Wayne K.J."/>
            <person name="Tettelin H."/>
            <person name="Glass J.I."/>
            <person name="Rusch D."/>
            <person name="Podicherti R."/>
            <person name="Tsui H.-C.T."/>
            <person name="Winkler M.E."/>
        </authorList>
    </citation>
    <scope>NUCLEOTIDE SEQUENCE</scope>
</reference>
<evidence type="ECO:0008006" key="2">
    <source>
        <dbReference type="Google" id="ProtNLM"/>
    </source>
</evidence>
<evidence type="ECO:0000313" key="1">
    <source>
        <dbReference type="EMBL" id="SVD61031.1"/>
    </source>
</evidence>
<name>A0A382WSJ0_9ZZZZ</name>